<accession>A0AA97M4Y7</accession>
<comment type="cofactor">
    <cofactor evidence="1">
        <name>a divalent metal cation</name>
        <dbReference type="ChEBI" id="CHEBI:60240"/>
    </cofactor>
</comment>
<dbReference type="Proteomes" id="UP000265719">
    <property type="component" value="Chromosome"/>
</dbReference>
<evidence type="ECO:0000256" key="1">
    <source>
        <dbReference type="ARBA" id="ARBA00001968"/>
    </source>
</evidence>
<evidence type="ECO:0000313" key="5">
    <source>
        <dbReference type="Proteomes" id="UP000265719"/>
    </source>
</evidence>
<sequence>MDVQVVATPDGELLWASGALPGPVHDTRTVRSARPAERIETAGLLGLADKGLCRPGPGVVFCPFKGPGKPTWQKNVGFAHATLRGHGERAIAQLKNWHRRARISRTDPSQTRS</sequence>
<reference evidence="4" key="1">
    <citation type="submission" date="2020-10" db="EMBL/GenBank/DDBJ databases">
        <title>De novo genome project of the cellulose decomposer Thermobifida halotolerans type strain.</title>
        <authorList>
            <person name="Nagy I."/>
            <person name="Horvath B."/>
            <person name="Kukolya J."/>
            <person name="Nagy I."/>
            <person name="Orsini M."/>
        </authorList>
    </citation>
    <scope>NUCLEOTIDE SEQUENCE</scope>
    <source>
        <strain evidence="4">DSM 44931</strain>
    </source>
</reference>
<keyword evidence="5" id="KW-1185">Reference proteome</keyword>
<proteinExistence type="predicted"/>
<evidence type="ECO:0000313" key="4">
    <source>
        <dbReference type="EMBL" id="UOE20485.1"/>
    </source>
</evidence>
<organism evidence="4 5">
    <name type="scientific">Thermobifida halotolerans</name>
    <dbReference type="NCBI Taxonomy" id="483545"/>
    <lineage>
        <taxon>Bacteria</taxon>
        <taxon>Bacillati</taxon>
        <taxon>Actinomycetota</taxon>
        <taxon>Actinomycetes</taxon>
        <taxon>Streptosporangiales</taxon>
        <taxon>Nocardiopsidaceae</taxon>
        <taxon>Thermobifida</taxon>
    </lineage>
</organism>
<name>A0AA97M4Y7_9ACTN</name>
<feature type="domain" description="DDE Tnp4" evidence="3">
    <location>
        <begin position="2"/>
        <end position="98"/>
    </location>
</feature>
<evidence type="ECO:0000256" key="2">
    <source>
        <dbReference type="ARBA" id="ARBA00022723"/>
    </source>
</evidence>
<dbReference type="InterPro" id="IPR027806">
    <property type="entry name" value="HARBI1_dom"/>
</dbReference>
<dbReference type="AlphaFoldDB" id="A0AA97M4Y7"/>
<dbReference type="EMBL" id="CP063196">
    <property type="protein sequence ID" value="UOE20485.1"/>
    <property type="molecule type" value="Genomic_DNA"/>
</dbReference>
<dbReference type="Pfam" id="PF13359">
    <property type="entry name" value="DDE_Tnp_4"/>
    <property type="match status" value="1"/>
</dbReference>
<protein>
    <recommendedName>
        <fullName evidence="3">DDE Tnp4 domain-containing protein</fullName>
    </recommendedName>
</protein>
<keyword evidence="2" id="KW-0479">Metal-binding</keyword>
<dbReference type="GO" id="GO:0046872">
    <property type="term" value="F:metal ion binding"/>
    <property type="evidence" value="ECO:0007669"/>
    <property type="project" value="UniProtKB-KW"/>
</dbReference>
<evidence type="ECO:0000259" key="3">
    <source>
        <dbReference type="Pfam" id="PF13359"/>
    </source>
</evidence>
<gene>
    <name evidence="4" type="ORF">NI17_004455</name>
</gene>
<dbReference type="KEGG" id="thao:NI17_004455"/>